<evidence type="ECO:0000259" key="4">
    <source>
        <dbReference type="Pfam" id="PF22607"/>
    </source>
</evidence>
<dbReference type="Pfam" id="PF00890">
    <property type="entry name" value="FAD_binding_2"/>
    <property type="match status" value="1"/>
</dbReference>
<dbReference type="OrthoDB" id="16820at2759"/>
<evidence type="ECO:0000259" key="3">
    <source>
        <dbReference type="Pfam" id="PF00890"/>
    </source>
</evidence>
<proteinExistence type="predicted"/>
<evidence type="ECO:0000313" key="6">
    <source>
        <dbReference type="Proteomes" id="UP000244855"/>
    </source>
</evidence>
<dbReference type="InterPro" id="IPR054707">
    <property type="entry name" value="DhpH_subs-bd"/>
</dbReference>
<evidence type="ECO:0000313" key="5">
    <source>
        <dbReference type="EMBL" id="PVI01510.1"/>
    </source>
</evidence>
<dbReference type="Gene3D" id="3.30.9.60">
    <property type="match status" value="1"/>
</dbReference>
<keyword evidence="2" id="KW-0560">Oxidoreductase</keyword>
<gene>
    <name evidence="5" type="ORF">DM02DRAFT_613569</name>
</gene>
<evidence type="ECO:0000256" key="2">
    <source>
        <dbReference type="ARBA" id="ARBA00023002"/>
    </source>
</evidence>
<dbReference type="AlphaFoldDB" id="A0A2V1DXD7"/>
<dbReference type="SUPFAM" id="SSF54373">
    <property type="entry name" value="FAD-linked reductases, C-terminal domain"/>
    <property type="match status" value="1"/>
</dbReference>
<dbReference type="InterPro" id="IPR053212">
    <property type="entry name" value="DHP_3-monooxygenase"/>
</dbReference>
<dbReference type="Pfam" id="PF22607">
    <property type="entry name" value="FAD_binding-like"/>
    <property type="match status" value="1"/>
</dbReference>
<dbReference type="PRINTS" id="PR00420">
    <property type="entry name" value="RNGMNOXGNASE"/>
</dbReference>
<accession>A0A2V1DXD7</accession>
<sequence length="490" mass="56204">MGDYGDRARSTVSHLTAFTVLLPISCFYKVAKLQERKVDMNSLKELSAQRPLDIVVVGGSLAGLMCGIALRHIGHKVTIIEEDEDERQSHMAGVCLGPDAVEYVATHDRLEKSFTHRSLRVQALKSAQSVQIFFNARREITSWDTYYFRLRAIFDQYTSSYYPSPPQPFDTDGRSLYLCHKELIDLQKAKDGNGGMVLTVFDRQSKEVTQSKADLVIGADGPDSFIRSKYLPTVKREYVGYIAWRGTVLESEVSSSTREIFKRSVTVHMMHRHHCIMYTIPGQNGSLEPGERLLNFLWYTNETSSSVDEIMTDGIDGHKHHNLVPSGRVRKDIWSRQLERARQEPLVEPFLEVMSKIQRPFIQVITEFCSSKASFEDGRVLLMGDALSLFRPHTAFSGTQAAFHALKVEEYVRGKIGLREWEEKMLRYSRLHFLQSIWWGKFYQHHIVSALVAGCHYWWHCGIDKLKSWWNGEASLLRTGSYTVEEYLES</sequence>
<protein>
    <submittedName>
        <fullName evidence="5">Uncharacterized protein</fullName>
    </submittedName>
</protein>
<keyword evidence="6" id="KW-1185">Reference proteome</keyword>
<name>A0A2V1DXD7_9PLEO</name>
<organism evidence="5 6">
    <name type="scientific">Periconia macrospinosa</name>
    <dbReference type="NCBI Taxonomy" id="97972"/>
    <lineage>
        <taxon>Eukaryota</taxon>
        <taxon>Fungi</taxon>
        <taxon>Dikarya</taxon>
        <taxon>Ascomycota</taxon>
        <taxon>Pezizomycotina</taxon>
        <taxon>Dothideomycetes</taxon>
        <taxon>Pleosporomycetidae</taxon>
        <taxon>Pleosporales</taxon>
        <taxon>Massarineae</taxon>
        <taxon>Periconiaceae</taxon>
        <taxon>Periconia</taxon>
    </lineage>
</organism>
<dbReference type="EMBL" id="KZ805356">
    <property type="protein sequence ID" value="PVI01510.1"/>
    <property type="molecule type" value="Genomic_DNA"/>
</dbReference>
<feature type="domain" description="FAD-dependent oxidoreductase 2 FAD-binding" evidence="3">
    <location>
        <begin position="53"/>
        <end position="92"/>
    </location>
</feature>
<dbReference type="Gene3D" id="3.50.50.60">
    <property type="entry name" value="FAD/NAD(P)-binding domain"/>
    <property type="match status" value="1"/>
</dbReference>
<feature type="domain" description="2,6-dihydroxypyridine 3-monooxygenase substrate binding" evidence="4">
    <location>
        <begin position="238"/>
        <end position="366"/>
    </location>
</feature>
<dbReference type="SUPFAM" id="SSF51905">
    <property type="entry name" value="FAD/NAD(P)-binding domain"/>
    <property type="match status" value="1"/>
</dbReference>
<dbReference type="InterPro" id="IPR036188">
    <property type="entry name" value="FAD/NAD-bd_sf"/>
</dbReference>
<dbReference type="STRING" id="97972.A0A2V1DXD7"/>
<reference evidence="5 6" key="1">
    <citation type="journal article" date="2018" name="Sci. Rep.">
        <title>Comparative genomics provides insights into the lifestyle and reveals functional heterogeneity of dark septate endophytic fungi.</title>
        <authorList>
            <person name="Knapp D.G."/>
            <person name="Nemeth J.B."/>
            <person name="Barry K."/>
            <person name="Hainaut M."/>
            <person name="Henrissat B."/>
            <person name="Johnson J."/>
            <person name="Kuo A."/>
            <person name="Lim J.H.P."/>
            <person name="Lipzen A."/>
            <person name="Nolan M."/>
            <person name="Ohm R.A."/>
            <person name="Tamas L."/>
            <person name="Grigoriev I.V."/>
            <person name="Spatafora J.W."/>
            <person name="Nagy L.G."/>
            <person name="Kovacs G.M."/>
        </authorList>
    </citation>
    <scope>NUCLEOTIDE SEQUENCE [LARGE SCALE GENOMIC DNA]</scope>
    <source>
        <strain evidence="5 6">DSE2036</strain>
    </source>
</reference>
<keyword evidence="1" id="KW-0285">Flavoprotein</keyword>
<evidence type="ECO:0000256" key="1">
    <source>
        <dbReference type="ARBA" id="ARBA00022630"/>
    </source>
</evidence>
<dbReference type="GO" id="GO:0016491">
    <property type="term" value="F:oxidoreductase activity"/>
    <property type="evidence" value="ECO:0007669"/>
    <property type="project" value="UniProtKB-KW"/>
</dbReference>
<dbReference type="PANTHER" id="PTHR47469">
    <property type="entry name" value="MONOOXYGENASE-LIKE"/>
    <property type="match status" value="1"/>
</dbReference>
<dbReference type="PANTHER" id="PTHR47469:SF2">
    <property type="entry name" value="OS06G0597600 PROTEIN"/>
    <property type="match status" value="1"/>
</dbReference>
<dbReference type="InterPro" id="IPR003953">
    <property type="entry name" value="FAD-dep_OxRdtase_2_FAD-bd"/>
</dbReference>
<dbReference type="Proteomes" id="UP000244855">
    <property type="component" value="Unassembled WGS sequence"/>
</dbReference>